<dbReference type="SMART" id="SM00184">
    <property type="entry name" value="RING"/>
    <property type="match status" value="1"/>
</dbReference>
<dbReference type="Pfam" id="PF13445">
    <property type="entry name" value="zf-RING_UBOX"/>
    <property type="match status" value="1"/>
</dbReference>
<dbReference type="SUPFAM" id="SSF57850">
    <property type="entry name" value="RING/U-box"/>
    <property type="match status" value="1"/>
</dbReference>
<dbReference type="InterPro" id="IPR013083">
    <property type="entry name" value="Znf_RING/FYVE/PHD"/>
</dbReference>
<keyword evidence="3" id="KW-0862">Zinc</keyword>
<evidence type="ECO:0000313" key="8">
    <source>
        <dbReference type="Proteomes" id="UP001218218"/>
    </source>
</evidence>
<sequence>MPNCSICLESFTSPVSLPCGHVFCRECIRRTVDSTKSWDTQHFCPTCRGPYSILNIDPGLIPPYLRPHILPPIRRVFLDDTTASASTAATSTSASASTAATPPAAGPSADLARAEAELNVLRMHCATWRKRAEVHAAANTTLLGFVRTARDCALRLRAERDAERNSCVLLKRKLAELIPDLDLNAESPFTKRSRHEEHAQIIVRQPPRPCLPVFLLQCKQAGIQPSEAGPSLLGPPMKRRRAESGDDTAPIPVSDVPGAAPAPTASPAAPSSDPAPRLRAQ</sequence>
<keyword evidence="1" id="KW-0479">Metal-binding</keyword>
<dbReference type="PROSITE" id="PS00518">
    <property type="entry name" value="ZF_RING_1"/>
    <property type="match status" value="1"/>
</dbReference>
<protein>
    <recommendedName>
        <fullName evidence="6">RING-type domain-containing protein</fullName>
    </recommendedName>
</protein>
<feature type="region of interest" description="Disordered" evidence="5">
    <location>
        <begin position="89"/>
        <end position="108"/>
    </location>
</feature>
<evidence type="ECO:0000313" key="7">
    <source>
        <dbReference type="EMBL" id="KAJ7328991.1"/>
    </source>
</evidence>
<dbReference type="PANTHER" id="PTHR23327:SF51">
    <property type="entry name" value="TRANSCRIPTIONAL REGULATOR OF YEAST FORM ADHERENCE 3"/>
    <property type="match status" value="1"/>
</dbReference>
<dbReference type="AlphaFoldDB" id="A0AAD6ZMS0"/>
<accession>A0AAD6ZMS0</accession>
<feature type="domain" description="RING-type" evidence="6">
    <location>
        <begin position="4"/>
        <end position="48"/>
    </location>
</feature>
<comment type="caution">
    <text evidence="7">The sequence shown here is derived from an EMBL/GenBank/DDBJ whole genome shotgun (WGS) entry which is preliminary data.</text>
</comment>
<feature type="compositionally biased region" description="Low complexity" evidence="5">
    <location>
        <begin position="257"/>
        <end position="275"/>
    </location>
</feature>
<evidence type="ECO:0000256" key="3">
    <source>
        <dbReference type="ARBA" id="ARBA00022833"/>
    </source>
</evidence>
<keyword evidence="2 4" id="KW-0863">Zinc-finger</keyword>
<dbReference type="Proteomes" id="UP001218218">
    <property type="component" value="Unassembled WGS sequence"/>
</dbReference>
<dbReference type="InterPro" id="IPR017907">
    <property type="entry name" value="Znf_RING_CS"/>
</dbReference>
<gene>
    <name evidence="7" type="ORF">DFH08DRAFT_318283</name>
</gene>
<evidence type="ECO:0000256" key="4">
    <source>
        <dbReference type="PROSITE-ProRule" id="PRU00175"/>
    </source>
</evidence>
<evidence type="ECO:0000259" key="6">
    <source>
        <dbReference type="PROSITE" id="PS50089"/>
    </source>
</evidence>
<evidence type="ECO:0000256" key="2">
    <source>
        <dbReference type="ARBA" id="ARBA00022771"/>
    </source>
</evidence>
<dbReference type="PROSITE" id="PS50089">
    <property type="entry name" value="ZF_RING_2"/>
    <property type="match status" value="1"/>
</dbReference>
<feature type="region of interest" description="Disordered" evidence="5">
    <location>
        <begin position="225"/>
        <end position="281"/>
    </location>
</feature>
<dbReference type="EMBL" id="JARIHO010000038">
    <property type="protein sequence ID" value="KAJ7328991.1"/>
    <property type="molecule type" value="Genomic_DNA"/>
</dbReference>
<dbReference type="GO" id="GO:0008270">
    <property type="term" value="F:zinc ion binding"/>
    <property type="evidence" value="ECO:0007669"/>
    <property type="project" value="UniProtKB-KW"/>
</dbReference>
<dbReference type="Gene3D" id="3.30.40.10">
    <property type="entry name" value="Zinc/RING finger domain, C3HC4 (zinc finger)"/>
    <property type="match status" value="1"/>
</dbReference>
<keyword evidence="8" id="KW-1185">Reference proteome</keyword>
<dbReference type="InterPro" id="IPR001841">
    <property type="entry name" value="Znf_RING"/>
</dbReference>
<dbReference type="InterPro" id="IPR027370">
    <property type="entry name" value="Znf-RING_euk"/>
</dbReference>
<dbReference type="PANTHER" id="PTHR23327">
    <property type="entry name" value="RING FINGER PROTEIN 127"/>
    <property type="match status" value="1"/>
</dbReference>
<proteinExistence type="predicted"/>
<organism evidence="7 8">
    <name type="scientific">Mycena albidolilacea</name>
    <dbReference type="NCBI Taxonomy" id="1033008"/>
    <lineage>
        <taxon>Eukaryota</taxon>
        <taxon>Fungi</taxon>
        <taxon>Dikarya</taxon>
        <taxon>Basidiomycota</taxon>
        <taxon>Agaricomycotina</taxon>
        <taxon>Agaricomycetes</taxon>
        <taxon>Agaricomycetidae</taxon>
        <taxon>Agaricales</taxon>
        <taxon>Marasmiineae</taxon>
        <taxon>Mycenaceae</taxon>
        <taxon>Mycena</taxon>
    </lineage>
</organism>
<evidence type="ECO:0000256" key="1">
    <source>
        <dbReference type="ARBA" id="ARBA00022723"/>
    </source>
</evidence>
<reference evidence="7" key="1">
    <citation type="submission" date="2023-03" db="EMBL/GenBank/DDBJ databases">
        <title>Massive genome expansion in bonnet fungi (Mycena s.s.) driven by repeated elements and novel gene families across ecological guilds.</title>
        <authorList>
            <consortium name="Lawrence Berkeley National Laboratory"/>
            <person name="Harder C.B."/>
            <person name="Miyauchi S."/>
            <person name="Viragh M."/>
            <person name="Kuo A."/>
            <person name="Thoen E."/>
            <person name="Andreopoulos B."/>
            <person name="Lu D."/>
            <person name="Skrede I."/>
            <person name="Drula E."/>
            <person name="Henrissat B."/>
            <person name="Morin E."/>
            <person name="Kohler A."/>
            <person name="Barry K."/>
            <person name="LaButti K."/>
            <person name="Morin E."/>
            <person name="Salamov A."/>
            <person name="Lipzen A."/>
            <person name="Mereny Z."/>
            <person name="Hegedus B."/>
            <person name="Baldrian P."/>
            <person name="Stursova M."/>
            <person name="Weitz H."/>
            <person name="Taylor A."/>
            <person name="Grigoriev I.V."/>
            <person name="Nagy L.G."/>
            <person name="Martin F."/>
            <person name="Kauserud H."/>
        </authorList>
    </citation>
    <scope>NUCLEOTIDE SEQUENCE</scope>
    <source>
        <strain evidence="7">CBHHK002</strain>
    </source>
</reference>
<name>A0AAD6ZMS0_9AGAR</name>
<evidence type="ECO:0000256" key="5">
    <source>
        <dbReference type="SAM" id="MobiDB-lite"/>
    </source>
</evidence>